<protein>
    <recommendedName>
        <fullName evidence="2">DUF8094 domain-containing protein</fullName>
    </recommendedName>
</protein>
<feature type="region of interest" description="Disordered" evidence="1">
    <location>
        <begin position="27"/>
        <end position="48"/>
    </location>
</feature>
<dbReference type="Pfam" id="PF26366">
    <property type="entry name" value="DUF8094"/>
    <property type="match status" value="1"/>
</dbReference>
<feature type="non-terminal residue" evidence="3">
    <location>
        <position position="1"/>
    </location>
</feature>
<reference evidence="3 4" key="1">
    <citation type="submission" date="2020-04" db="EMBL/GenBank/DDBJ databases">
        <authorList>
            <person name="Liu S."/>
        </authorList>
    </citation>
    <scope>NUCLEOTIDE SEQUENCE [LARGE SCALE GENOMIC DNA]</scope>
    <source>
        <strain evidence="3 4">CGMCC 1.15091</strain>
    </source>
</reference>
<evidence type="ECO:0000256" key="1">
    <source>
        <dbReference type="SAM" id="MobiDB-lite"/>
    </source>
</evidence>
<keyword evidence="4" id="KW-1185">Reference proteome</keyword>
<accession>A0ABX1JIV7</accession>
<dbReference type="EMBL" id="JAAZSR010000009">
    <property type="protein sequence ID" value="NKX49267.1"/>
    <property type="molecule type" value="Genomic_DNA"/>
</dbReference>
<proteinExistence type="predicted"/>
<evidence type="ECO:0000313" key="4">
    <source>
        <dbReference type="Proteomes" id="UP000523795"/>
    </source>
</evidence>
<evidence type="ECO:0000313" key="3">
    <source>
        <dbReference type="EMBL" id="NKX49267.1"/>
    </source>
</evidence>
<comment type="caution">
    <text evidence="3">The sequence shown here is derived from an EMBL/GenBank/DDBJ whole genome shotgun (WGS) entry which is preliminary data.</text>
</comment>
<dbReference type="Proteomes" id="UP000523795">
    <property type="component" value="Unassembled WGS sequence"/>
</dbReference>
<sequence length="196" mass="20529">PQVIVLSQANARENYKMIGAVQMLPGTKSPQVSTEEGGTAAVAPTDKDGLAYSPQQSLDLLSGYLTSGKNAKTVAKNTFAEQIHAFQKEQQSTNKDAKITFSRAIDKGSIRTLRTADGGAVVFGYLRNLMRSVPAETGAVVELSPEFAALAGKDSTTKGVDVTYAEAVFVQVPPSGAGNKVSLIGVAQELVGAKLK</sequence>
<name>A0ABX1JIV7_9MICC</name>
<feature type="domain" description="DUF8094" evidence="2">
    <location>
        <begin position="2"/>
        <end position="194"/>
    </location>
</feature>
<gene>
    <name evidence="3" type="ORF">HER39_01460</name>
</gene>
<organism evidence="3 4">
    <name type="scientific">Arthrobacter deserti</name>
    <dbReference type="NCBI Taxonomy" id="1742687"/>
    <lineage>
        <taxon>Bacteria</taxon>
        <taxon>Bacillati</taxon>
        <taxon>Actinomycetota</taxon>
        <taxon>Actinomycetes</taxon>
        <taxon>Micrococcales</taxon>
        <taxon>Micrococcaceae</taxon>
        <taxon>Arthrobacter</taxon>
    </lineage>
</organism>
<dbReference type="InterPro" id="IPR058407">
    <property type="entry name" value="DUF8094"/>
</dbReference>
<evidence type="ECO:0000259" key="2">
    <source>
        <dbReference type="Pfam" id="PF26366"/>
    </source>
</evidence>